<dbReference type="AlphaFoldDB" id="A0A930UCB8"/>
<proteinExistence type="predicted"/>
<name>A0A930UCB8_9GAMM</name>
<evidence type="ECO:0000313" key="2">
    <source>
        <dbReference type="EMBL" id="MBF2734953.1"/>
    </source>
</evidence>
<reference evidence="2" key="1">
    <citation type="submission" date="2020-10" db="EMBL/GenBank/DDBJ databases">
        <title>An improved Amphimedon queenslandica hologenome assembly reveals how three proteobacterial symbionts can extend the metabolic phenotypic of their marine sponge host.</title>
        <authorList>
            <person name="Degnan B."/>
            <person name="Degnan S."/>
            <person name="Xiang X."/>
        </authorList>
    </citation>
    <scope>NUCLEOTIDE SEQUENCE</scope>
    <source>
        <strain evidence="2">AqS2</strain>
    </source>
</reference>
<sequence length="65" mass="6337">MSRARSLLILAALAAAFAAADHGRSLPVDHAALNVLRPDAGDGACAPCGAVCAAPADDAAPAEDL</sequence>
<feature type="signal peptide" evidence="1">
    <location>
        <begin position="1"/>
        <end position="20"/>
    </location>
</feature>
<evidence type="ECO:0000313" key="3">
    <source>
        <dbReference type="Proteomes" id="UP000604381"/>
    </source>
</evidence>
<gene>
    <name evidence="2" type="ORF">ISN26_02515</name>
</gene>
<keyword evidence="1" id="KW-0732">Signal</keyword>
<dbReference type="EMBL" id="JADHEI010000028">
    <property type="protein sequence ID" value="MBF2734953.1"/>
    <property type="molecule type" value="Genomic_DNA"/>
</dbReference>
<comment type="caution">
    <text evidence="2">The sequence shown here is derived from an EMBL/GenBank/DDBJ whole genome shotgun (WGS) entry which is preliminary data.</text>
</comment>
<dbReference type="Proteomes" id="UP000604381">
    <property type="component" value="Unassembled WGS sequence"/>
</dbReference>
<evidence type="ECO:0000256" key="1">
    <source>
        <dbReference type="SAM" id="SignalP"/>
    </source>
</evidence>
<feature type="chain" id="PRO_5037253523" evidence="1">
    <location>
        <begin position="21"/>
        <end position="65"/>
    </location>
</feature>
<accession>A0A930UCB8</accession>
<protein>
    <submittedName>
        <fullName evidence="2">Uncharacterized protein</fullName>
    </submittedName>
</protein>
<organism evidence="2 3">
    <name type="scientific">Candidatus Amphirhobacter heronislandensis</name>
    <dbReference type="NCBI Taxonomy" id="1732024"/>
    <lineage>
        <taxon>Bacteria</taxon>
        <taxon>Pseudomonadati</taxon>
        <taxon>Pseudomonadota</taxon>
        <taxon>Gammaproteobacteria</taxon>
        <taxon>Candidatus Tethybacterales</taxon>
        <taxon>Candidatus Tethybacteraceae</taxon>
        <taxon>Candidatus Amphirhobacter</taxon>
    </lineage>
</organism>
<keyword evidence="3" id="KW-1185">Reference proteome</keyword>